<dbReference type="EMBL" id="GBRH01172075">
    <property type="protein sequence ID" value="JAE25821.1"/>
    <property type="molecule type" value="Transcribed_RNA"/>
</dbReference>
<reference evidence="1" key="1">
    <citation type="submission" date="2014-09" db="EMBL/GenBank/DDBJ databases">
        <authorList>
            <person name="Magalhaes I.L.F."/>
            <person name="Oliveira U."/>
            <person name="Santos F.R."/>
            <person name="Vidigal T.H.D.A."/>
            <person name="Brescovit A.D."/>
            <person name="Santos A.J."/>
        </authorList>
    </citation>
    <scope>NUCLEOTIDE SEQUENCE</scope>
    <source>
        <tissue evidence="1">Shoot tissue taken approximately 20 cm above the soil surface</tissue>
    </source>
</reference>
<name>A0A0A9GTD5_ARUDO</name>
<evidence type="ECO:0000313" key="1">
    <source>
        <dbReference type="EMBL" id="JAE25821.1"/>
    </source>
</evidence>
<dbReference type="AlphaFoldDB" id="A0A0A9GTD5"/>
<accession>A0A0A9GTD5</accession>
<proteinExistence type="predicted"/>
<organism evidence="1">
    <name type="scientific">Arundo donax</name>
    <name type="common">Giant reed</name>
    <name type="synonym">Donax arundinaceus</name>
    <dbReference type="NCBI Taxonomy" id="35708"/>
    <lineage>
        <taxon>Eukaryota</taxon>
        <taxon>Viridiplantae</taxon>
        <taxon>Streptophyta</taxon>
        <taxon>Embryophyta</taxon>
        <taxon>Tracheophyta</taxon>
        <taxon>Spermatophyta</taxon>
        <taxon>Magnoliopsida</taxon>
        <taxon>Liliopsida</taxon>
        <taxon>Poales</taxon>
        <taxon>Poaceae</taxon>
        <taxon>PACMAD clade</taxon>
        <taxon>Arundinoideae</taxon>
        <taxon>Arundineae</taxon>
        <taxon>Arundo</taxon>
    </lineage>
</organism>
<protein>
    <submittedName>
        <fullName evidence="1">Uncharacterized protein</fullName>
    </submittedName>
</protein>
<reference evidence="1" key="2">
    <citation type="journal article" date="2015" name="Data Brief">
        <title>Shoot transcriptome of the giant reed, Arundo donax.</title>
        <authorList>
            <person name="Barrero R.A."/>
            <person name="Guerrero F.D."/>
            <person name="Moolhuijzen P."/>
            <person name="Goolsby J.A."/>
            <person name="Tidwell J."/>
            <person name="Bellgard S.E."/>
            <person name="Bellgard M.I."/>
        </authorList>
    </citation>
    <scope>NUCLEOTIDE SEQUENCE</scope>
    <source>
        <tissue evidence="1">Shoot tissue taken approximately 20 cm above the soil surface</tissue>
    </source>
</reference>
<sequence>MVLLLQNFIVKCKLLHLHLKIFTVFLVQLNFIAQLDSFLFKLQARDVITLLCQCI</sequence>